<dbReference type="AlphaFoldDB" id="A0AA37FCF0"/>
<evidence type="ECO:0000313" key="2">
    <source>
        <dbReference type="Proteomes" id="UP000632195"/>
    </source>
</evidence>
<dbReference type="Proteomes" id="UP000632195">
    <property type="component" value="Unassembled WGS sequence"/>
</dbReference>
<evidence type="ECO:0008006" key="3">
    <source>
        <dbReference type="Google" id="ProtNLM"/>
    </source>
</evidence>
<protein>
    <recommendedName>
        <fullName evidence="3">DUF2203 family protein</fullName>
    </recommendedName>
</protein>
<dbReference type="Pfam" id="PF09969">
    <property type="entry name" value="DUF2203"/>
    <property type="match status" value="1"/>
</dbReference>
<dbReference type="PIRSF" id="PIRSF016498">
    <property type="entry name" value="UCP016498"/>
    <property type="match status" value="1"/>
</dbReference>
<accession>A0AA37FCF0</accession>
<reference evidence="1" key="1">
    <citation type="journal article" date="2014" name="Int. J. Syst. Evol. Microbiol.">
        <title>Complete genome sequence of Corynebacterium casei LMG S-19264T (=DSM 44701T), isolated from a smear-ripened cheese.</title>
        <authorList>
            <consortium name="US DOE Joint Genome Institute (JGI-PGF)"/>
            <person name="Walter F."/>
            <person name="Albersmeier A."/>
            <person name="Kalinowski J."/>
            <person name="Ruckert C."/>
        </authorList>
    </citation>
    <scope>NUCLEOTIDE SEQUENCE</scope>
    <source>
        <strain evidence="1">JCM 13583</strain>
    </source>
</reference>
<comment type="caution">
    <text evidence="1">The sequence shown here is derived from an EMBL/GenBank/DDBJ whole genome shotgun (WGS) entry which is preliminary data.</text>
</comment>
<proteinExistence type="predicted"/>
<name>A0AA37FCF0_9ARCH</name>
<reference evidence="1" key="2">
    <citation type="submission" date="2022-09" db="EMBL/GenBank/DDBJ databases">
        <authorList>
            <person name="Sun Q."/>
            <person name="Ohkuma M."/>
        </authorList>
    </citation>
    <scope>NUCLEOTIDE SEQUENCE</scope>
    <source>
        <strain evidence="1">JCM 13583</strain>
    </source>
</reference>
<keyword evidence="2" id="KW-1185">Reference proteome</keyword>
<dbReference type="RefSeq" id="WP_188681738.1">
    <property type="nucleotide sequence ID" value="NZ_BMNY01000003.1"/>
</dbReference>
<gene>
    <name evidence="1" type="ORF">GCM10007108_16170</name>
</gene>
<dbReference type="EMBL" id="BMNY01000003">
    <property type="protein sequence ID" value="GGM78745.1"/>
    <property type="molecule type" value="Genomic_DNA"/>
</dbReference>
<organism evidence="1 2">
    <name type="scientific">Thermogymnomonas acidicola</name>
    <dbReference type="NCBI Taxonomy" id="399579"/>
    <lineage>
        <taxon>Archaea</taxon>
        <taxon>Methanobacteriati</taxon>
        <taxon>Thermoplasmatota</taxon>
        <taxon>Thermoplasmata</taxon>
        <taxon>Thermoplasmatales</taxon>
        <taxon>Thermogymnomonas</taxon>
    </lineage>
</organism>
<sequence length="119" mass="14189">MQYFDLTTARDEIPWLRERLDELRLIYRELGSREVWVPKEQNDVLYARGEAILEEIGRKGIIVRDIEAGLVDFPAVINDMPAYLCWLENEEDIKYWHYVDEGFAGRKRITGEERILETR</sequence>
<evidence type="ECO:0000313" key="1">
    <source>
        <dbReference type="EMBL" id="GGM78745.1"/>
    </source>
</evidence>
<dbReference type="InterPro" id="IPR018699">
    <property type="entry name" value="DUF2203"/>
</dbReference>